<evidence type="ECO:0000259" key="7">
    <source>
        <dbReference type="Pfam" id="PF02769"/>
    </source>
</evidence>
<evidence type="ECO:0000256" key="4">
    <source>
        <dbReference type="ARBA" id="ARBA00022840"/>
    </source>
</evidence>
<dbReference type="NCBIfam" id="TIGR03169">
    <property type="entry name" value="Nterm_to_SelD"/>
    <property type="match status" value="1"/>
</dbReference>
<keyword evidence="1" id="KW-0808">Transferase</keyword>
<accession>A0A2T1DNW1</accession>
<dbReference type="OrthoDB" id="9772934at2"/>
<reference evidence="9 10" key="1">
    <citation type="submission" date="2018-02" db="EMBL/GenBank/DDBJ databases">
        <authorList>
            <person name="Cohen D.B."/>
            <person name="Kent A.D."/>
        </authorList>
    </citation>
    <scope>NUCLEOTIDE SEQUENCE [LARGE SCALE GENOMIC DNA]</scope>
    <source>
        <strain evidence="9 10">ULC007</strain>
    </source>
</reference>
<dbReference type="InterPro" id="IPR023753">
    <property type="entry name" value="FAD/NAD-binding_dom"/>
</dbReference>
<evidence type="ECO:0000313" key="9">
    <source>
        <dbReference type="EMBL" id="PSB22180.1"/>
    </source>
</evidence>
<dbReference type="RefSeq" id="WP_073069197.1">
    <property type="nucleotide sequence ID" value="NZ_MPPI01000001.1"/>
</dbReference>
<dbReference type="EMBL" id="PVWG01000001">
    <property type="protein sequence ID" value="PSB22180.1"/>
    <property type="molecule type" value="Genomic_DNA"/>
</dbReference>
<feature type="domain" description="FAD/NAD(P)-binding" evidence="8">
    <location>
        <begin position="11"/>
        <end position="318"/>
    </location>
</feature>
<dbReference type="InterPro" id="IPR016188">
    <property type="entry name" value="PurM-like_N"/>
</dbReference>
<dbReference type="STRING" id="1920490.GCA_001895925_00926"/>
<keyword evidence="5" id="KW-0711">Selenium</keyword>
<dbReference type="PRINTS" id="PR00368">
    <property type="entry name" value="FADPNR"/>
</dbReference>
<dbReference type="SUPFAM" id="SSF55326">
    <property type="entry name" value="PurM N-terminal domain-like"/>
    <property type="match status" value="1"/>
</dbReference>
<reference evidence="9 10" key="2">
    <citation type="submission" date="2018-03" db="EMBL/GenBank/DDBJ databases">
        <title>The ancient ancestry and fast evolution of plastids.</title>
        <authorList>
            <person name="Moore K.R."/>
            <person name="Magnabosco C."/>
            <person name="Momper L."/>
            <person name="Gold D.A."/>
            <person name="Bosak T."/>
            <person name="Fournier G.P."/>
        </authorList>
    </citation>
    <scope>NUCLEOTIDE SEQUENCE [LARGE SCALE GENOMIC DNA]</scope>
    <source>
        <strain evidence="9 10">ULC007</strain>
    </source>
</reference>
<dbReference type="InterPro" id="IPR017584">
    <property type="entry name" value="Pyridine_nucleo_diS_OxRdtase_N"/>
</dbReference>
<dbReference type="GO" id="GO:0004756">
    <property type="term" value="F:selenide, water dikinase activity"/>
    <property type="evidence" value="ECO:0007669"/>
    <property type="project" value="TreeGrafter"/>
</dbReference>
<dbReference type="CDD" id="cd02195">
    <property type="entry name" value="SelD"/>
    <property type="match status" value="1"/>
</dbReference>
<dbReference type="SUPFAM" id="SSF56042">
    <property type="entry name" value="PurM C-terminal domain-like"/>
    <property type="match status" value="1"/>
</dbReference>
<dbReference type="Pfam" id="PF07992">
    <property type="entry name" value="Pyr_redox_2"/>
    <property type="match status" value="1"/>
</dbReference>
<evidence type="ECO:0000259" key="6">
    <source>
        <dbReference type="Pfam" id="PF00586"/>
    </source>
</evidence>
<organism evidence="9 10">
    <name type="scientific">Phormidesmis priestleyi ULC007</name>
    <dbReference type="NCBI Taxonomy" id="1920490"/>
    <lineage>
        <taxon>Bacteria</taxon>
        <taxon>Bacillati</taxon>
        <taxon>Cyanobacteriota</taxon>
        <taxon>Cyanophyceae</taxon>
        <taxon>Leptolyngbyales</taxon>
        <taxon>Leptolyngbyaceae</taxon>
        <taxon>Phormidesmis</taxon>
    </lineage>
</organism>
<keyword evidence="4" id="KW-0067">ATP-binding</keyword>
<dbReference type="InterPro" id="IPR036188">
    <property type="entry name" value="FAD/NAD-bd_sf"/>
</dbReference>
<evidence type="ECO:0000313" key="10">
    <source>
        <dbReference type="Proteomes" id="UP000238634"/>
    </source>
</evidence>
<sequence length="754" mass="81403">MKRSPQPIVKDLVLIGGGHSHAIVLRMFGMHPLPGVRLTLITEASDTPYSGMLPGHIAGFYDHEDCHINLRSLCQFAQAQIFIDTAIGLDLENNRVLCANRPPVAFDWVSIDIGSTPKMPIVTGAAEHSIAAKPVQHLLSWWNRFTDSLKQTPEKPLALSIVGGGTGGVELALNMQHRLHDILQKAGQSKDLLTLHLFHSGAELMPKHNAWVRHHFYNLLTQRGIHLHLSEKICEINQGTIVSKSGLEIPCDATVWVTQASAPDWLSKAGLAVDEQGFILVNNELQSISHPQVFAAGDIATMVNYARPKAGVFAVRQGKPLFKNLQNIVLDKPLQPYHPQKNYLSLIGTGDESAVASYGKVGWNSALLWRIKDRIDRTFMRRFHELPSMATEDTENASKDPSQPLMRCLGCGAKVGGNTLERSLKRIQQDQPIAQSQDILIGLDAPDDAAVVQVPIGKVLVQTIDYFPALLSDPFLFGQISTHHSLSDVFAMGATAQSALAIATIPYATEAKQEETLYQLLSGSVRALQQAGAVLIGGHTVEGADLAFGLSCNGFADPTRLLRKGGMQPGQVLILTKAIGTGTLFAAEMRRQAKASWIDGAIASMLISNQQAAVCFLTHGATACTDITGFGLLGHLVEMTRASGLSVQLDLSALPILEGARQTVRQEIFSSLYPQNLRSSQAIANVDEANNHRDYPLLFDPQTSGGLLASVDANRANACLTALQAAGYVEAAIVGYVLLKSASDLPVVLCQSVS</sequence>
<gene>
    <name evidence="9" type="primary">selD</name>
    <name evidence="9" type="ORF">C7B65_01890</name>
</gene>
<feature type="domain" description="PurM-like N-terminal" evidence="6">
    <location>
        <begin position="447"/>
        <end position="554"/>
    </location>
</feature>
<dbReference type="SUPFAM" id="SSF51905">
    <property type="entry name" value="FAD/NAD(P)-binding domain"/>
    <property type="match status" value="2"/>
</dbReference>
<evidence type="ECO:0000256" key="1">
    <source>
        <dbReference type="ARBA" id="ARBA00022679"/>
    </source>
</evidence>
<comment type="caution">
    <text evidence="9">The sequence shown here is derived from an EMBL/GenBank/DDBJ whole genome shotgun (WGS) entry which is preliminary data.</text>
</comment>
<dbReference type="GO" id="GO:0016491">
    <property type="term" value="F:oxidoreductase activity"/>
    <property type="evidence" value="ECO:0007669"/>
    <property type="project" value="InterPro"/>
</dbReference>
<dbReference type="AlphaFoldDB" id="A0A2T1DNW1"/>
<keyword evidence="3 9" id="KW-0418">Kinase</keyword>
<evidence type="ECO:0000256" key="3">
    <source>
        <dbReference type="ARBA" id="ARBA00022777"/>
    </source>
</evidence>
<dbReference type="Pfam" id="PF00586">
    <property type="entry name" value="AIRS"/>
    <property type="match status" value="1"/>
</dbReference>
<protein>
    <submittedName>
        <fullName evidence="9">Selenide, water dikinase SelD</fullName>
    </submittedName>
</protein>
<dbReference type="PANTHER" id="PTHR10256">
    <property type="entry name" value="SELENIDE, WATER DIKINASE"/>
    <property type="match status" value="1"/>
</dbReference>
<dbReference type="NCBIfam" id="TIGR00476">
    <property type="entry name" value="selD"/>
    <property type="match status" value="1"/>
</dbReference>
<evidence type="ECO:0000259" key="8">
    <source>
        <dbReference type="Pfam" id="PF07992"/>
    </source>
</evidence>
<dbReference type="Proteomes" id="UP000238634">
    <property type="component" value="Unassembled WGS sequence"/>
</dbReference>
<evidence type="ECO:0000256" key="5">
    <source>
        <dbReference type="ARBA" id="ARBA00023266"/>
    </source>
</evidence>
<name>A0A2T1DNW1_9CYAN</name>
<dbReference type="Gene3D" id="3.30.1330.10">
    <property type="entry name" value="PurM-like, N-terminal domain"/>
    <property type="match status" value="1"/>
</dbReference>
<keyword evidence="2" id="KW-0547">Nucleotide-binding</keyword>
<dbReference type="InterPro" id="IPR036676">
    <property type="entry name" value="PurM-like_C_sf"/>
</dbReference>
<dbReference type="InterPro" id="IPR004536">
    <property type="entry name" value="SPS/SelD"/>
</dbReference>
<dbReference type="GO" id="GO:0016260">
    <property type="term" value="P:selenocysteine biosynthetic process"/>
    <property type="evidence" value="ECO:0007669"/>
    <property type="project" value="TreeGrafter"/>
</dbReference>
<dbReference type="Gene3D" id="3.50.50.100">
    <property type="match status" value="1"/>
</dbReference>
<dbReference type="InterPro" id="IPR010918">
    <property type="entry name" value="PurM-like_C_dom"/>
</dbReference>
<proteinExistence type="predicted"/>
<keyword evidence="10" id="KW-1185">Reference proteome</keyword>
<evidence type="ECO:0000256" key="2">
    <source>
        <dbReference type="ARBA" id="ARBA00022741"/>
    </source>
</evidence>
<dbReference type="GO" id="GO:0005524">
    <property type="term" value="F:ATP binding"/>
    <property type="evidence" value="ECO:0007669"/>
    <property type="project" value="UniProtKB-KW"/>
</dbReference>
<dbReference type="Gene3D" id="3.90.650.10">
    <property type="entry name" value="PurM-like C-terminal domain"/>
    <property type="match status" value="1"/>
</dbReference>
<dbReference type="InterPro" id="IPR036921">
    <property type="entry name" value="PurM-like_N_sf"/>
</dbReference>
<dbReference type="PANTHER" id="PTHR10256:SF0">
    <property type="entry name" value="INACTIVE SELENIDE, WATER DIKINASE-LIKE PROTEIN-RELATED"/>
    <property type="match status" value="1"/>
</dbReference>
<feature type="domain" description="PurM-like C-terminal" evidence="7">
    <location>
        <begin position="568"/>
        <end position="737"/>
    </location>
</feature>
<dbReference type="Pfam" id="PF02769">
    <property type="entry name" value="AIRS_C"/>
    <property type="match status" value="1"/>
</dbReference>
<dbReference type="GO" id="GO:0005737">
    <property type="term" value="C:cytoplasm"/>
    <property type="evidence" value="ECO:0007669"/>
    <property type="project" value="TreeGrafter"/>
</dbReference>